<dbReference type="RefSeq" id="WP_115084656.1">
    <property type="nucleotide sequence ID" value="NZ_CBCSFG010000002.1"/>
</dbReference>
<dbReference type="AlphaFoldDB" id="A0A380SU53"/>
<evidence type="ECO:0000313" key="3">
    <source>
        <dbReference type="Proteomes" id="UP000255177"/>
    </source>
</evidence>
<keyword evidence="3" id="KW-1185">Reference proteome</keyword>
<name>A0A380SU53_9PSED</name>
<keyword evidence="1" id="KW-1133">Transmembrane helix</keyword>
<accession>A0A380SU53</accession>
<feature type="transmembrane region" description="Helical" evidence="1">
    <location>
        <begin position="97"/>
        <end position="123"/>
    </location>
</feature>
<keyword evidence="1" id="KW-0472">Membrane</keyword>
<feature type="transmembrane region" description="Helical" evidence="1">
    <location>
        <begin position="46"/>
        <end position="67"/>
    </location>
</feature>
<gene>
    <name evidence="2" type="ORF">CCOS864_00212</name>
</gene>
<evidence type="ECO:0000313" key="2">
    <source>
        <dbReference type="EMBL" id="SUQ60808.1"/>
    </source>
</evidence>
<feature type="transmembrane region" description="Helical" evidence="1">
    <location>
        <begin position="74"/>
        <end position="91"/>
    </location>
</feature>
<organism evidence="2 3">
    <name type="scientific">Pseudomonas wadenswilerensis</name>
    <dbReference type="NCBI Taxonomy" id="1785161"/>
    <lineage>
        <taxon>Bacteria</taxon>
        <taxon>Pseudomonadati</taxon>
        <taxon>Pseudomonadota</taxon>
        <taxon>Gammaproteobacteria</taxon>
        <taxon>Pseudomonadales</taxon>
        <taxon>Pseudomonadaceae</taxon>
        <taxon>Pseudomonas</taxon>
    </lineage>
</organism>
<reference evidence="3" key="1">
    <citation type="submission" date="2018-07" db="EMBL/GenBank/DDBJ databases">
        <authorList>
            <person name="Blom J."/>
        </authorList>
    </citation>
    <scope>NUCLEOTIDE SEQUENCE [LARGE SCALE GENOMIC DNA]</scope>
    <source>
        <strain evidence="3">CCOS 864</strain>
    </source>
</reference>
<keyword evidence="1" id="KW-0812">Transmembrane</keyword>
<dbReference type="EMBL" id="UIDD01000001">
    <property type="protein sequence ID" value="SUQ60808.1"/>
    <property type="molecule type" value="Genomic_DNA"/>
</dbReference>
<sequence>MPVTRPYRLAIALIVHVLAIVTYLLLHNTGMTMYRQMAGGLMSRGVAIGMGMYLIFYFVVLMNLVIALVLRLKWRLLLAAAIPATILLYLLPQHPLRALFCSVLGVSTALAAIGANQLILHLLSKVRRQ</sequence>
<protein>
    <submittedName>
        <fullName evidence="2">Putative membrane protein</fullName>
    </submittedName>
</protein>
<feature type="transmembrane region" description="Helical" evidence="1">
    <location>
        <begin position="7"/>
        <end position="26"/>
    </location>
</feature>
<dbReference type="Proteomes" id="UP000255177">
    <property type="component" value="Unassembled WGS sequence"/>
</dbReference>
<proteinExistence type="predicted"/>
<evidence type="ECO:0000256" key="1">
    <source>
        <dbReference type="SAM" id="Phobius"/>
    </source>
</evidence>